<keyword evidence="3" id="KW-1185">Reference proteome</keyword>
<name>A0ABN9WX33_9DINO</name>
<evidence type="ECO:0000313" key="3">
    <source>
        <dbReference type="Proteomes" id="UP001189429"/>
    </source>
</evidence>
<feature type="region of interest" description="Disordered" evidence="1">
    <location>
        <begin position="73"/>
        <end position="125"/>
    </location>
</feature>
<accession>A0ABN9WX33</accession>
<proteinExistence type="predicted"/>
<feature type="non-terminal residue" evidence="2">
    <location>
        <position position="153"/>
    </location>
</feature>
<evidence type="ECO:0000256" key="1">
    <source>
        <dbReference type="SAM" id="MobiDB-lite"/>
    </source>
</evidence>
<organism evidence="2 3">
    <name type="scientific">Prorocentrum cordatum</name>
    <dbReference type="NCBI Taxonomy" id="2364126"/>
    <lineage>
        <taxon>Eukaryota</taxon>
        <taxon>Sar</taxon>
        <taxon>Alveolata</taxon>
        <taxon>Dinophyceae</taxon>
        <taxon>Prorocentrales</taxon>
        <taxon>Prorocentraceae</taxon>
        <taxon>Prorocentrum</taxon>
    </lineage>
</organism>
<feature type="non-terminal residue" evidence="2">
    <location>
        <position position="1"/>
    </location>
</feature>
<sequence length="153" mass="17827">EPTLSSALMGWSRLERWHSPSRLQSCGGRWPSSRCRHLRLQLSRLRGPKQMAVTLLRGVLAWPSRVASWPSWATKAMPPRRPSTRPSSRASRPRGARPRRLWRPPRRVSRRFTKNEKRSSRISPISRRDFDRLSCQLSPVIKTVSPRCRRSVQ</sequence>
<feature type="compositionally biased region" description="Basic residues" evidence="1">
    <location>
        <begin position="91"/>
        <end position="112"/>
    </location>
</feature>
<reference evidence="2" key="1">
    <citation type="submission" date="2023-10" db="EMBL/GenBank/DDBJ databases">
        <authorList>
            <person name="Chen Y."/>
            <person name="Shah S."/>
            <person name="Dougan E. K."/>
            <person name="Thang M."/>
            <person name="Chan C."/>
        </authorList>
    </citation>
    <scope>NUCLEOTIDE SEQUENCE [LARGE SCALE GENOMIC DNA]</scope>
</reference>
<comment type="caution">
    <text evidence="2">The sequence shown here is derived from an EMBL/GenBank/DDBJ whole genome shotgun (WGS) entry which is preliminary data.</text>
</comment>
<gene>
    <name evidence="2" type="ORF">PCOR1329_LOCUS70218</name>
</gene>
<dbReference type="EMBL" id="CAUYUJ010019264">
    <property type="protein sequence ID" value="CAK0889758.1"/>
    <property type="molecule type" value="Genomic_DNA"/>
</dbReference>
<dbReference type="Proteomes" id="UP001189429">
    <property type="component" value="Unassembled WGS sequence"/>
</dbReference>
<protein>
    <submittedName>
        <fullName evidence="2">Uncharacterized protein</fullName>
    </submittedName>
</protein>
<evidence type="ECO:0000313" key="2">
    <source>
        <dbReference type="EMBL" id="CAK0889758.1"/>
    </source>
</evidence>